<dbReference type="InterPro" id="IPR010998">
    <property type="entry name" value="Integrase_recombinase_N"/>
</dbReference>
<dbReference type="InterPro" id="IPR044068">
    <property type="entry name" value="CB"/>
</dbReference>
<dbReference type="PANTHER" id="PTHR30349">
    <property type="entry name" value="PHAGE INTEGRASE-RELATED"/>
    <property type="match status" value="1"/>
</dbReference>
<dbReference type="GO" id="GO:0006310">
    <property type="term" value="P:DNA recombination"/>
    <property type="evidence" value="ECO:0007669"/>
    <property type="project" value="UniProtKB-KW"/>
</dbReference>
<dbReference type="PROSITE" id="PS51900">
    <property type="entry name" value="CB"/>
    <property type="match status" value="1"/>
</dbReference>
<keyword evidence="3 5" id="KW-0238">DNA-binding</keyword>
<dbReference type="PROSITE" id="PS51898">
    <property type="entry name" value="TYR_RECOMBINASE"/>
    <property type="match status" value="1"/>
</dbReference>
<keyword evidence="9" id="KW-1185">Reference proteome</keyword>
<dbReference type="PANTHER" id="PTHR30349:SF64">
    <property type="entry name" value="PROPHAGE INTEGRASE INTD-RELATED"/>
    <property type="match status" value="1"/>
</dbReference>
<evidence type="ECO:0000256" key="4">
    <source>
        <dbReference type="ARBA" id="ARBA00023172"/>
    </source>
</evidence>
<evidence type="ECO:0000259" key="7">
    <source>
        <dbReference type="PROSITE" id="PS51900"/>
    </source>
</evidence>
<accession>A0A5D6VBD6</accession>
<dbReference type="GO" id="GO:0015074">
    <property type="term" value="P:DNA integration"/>
    <property type="evidence" value="ECO:0007669"/>
    <property type="project" value="UniProtKB-KW"/>
</dbReference>
<dbReference type="Pfam" id="PF17293">
    <property type="entry name" value="Arm-DNA-bind_5"/>
    <property type="match status" value="1"/>
</dbReference>
<evidence type="ECO:0000313" key="8">
    <source>
        <dbReference type="EMBL" id="TYZ12617.1"/>
    </source>
</evidence>
<evidence type="ECO:0000256" key="3">
    <source>
        <dbReference type="ARBA" id="ARBA00023125"/>
    </source>
</evidence>
<dbReference type="Gene3D" id="1.10.150.130">
    <property type="match status" value="1"/>
</dbReference>
<proteinExistence type="inferred from homology"/>
<dbReference type="EMBL" id="VTHL01000003">
    <property type="protein sequence ID" value="TYZ12617.1"/>
    <property type="molecule type" value="Genomic_DNA"/>
</dbReference>
<evidence type="ECO:0000256" key="2">
    <source>
        <dbReference type="ARBA" id="ARBA00022908"/>
    </source>
</evidence>
<dbReference type="InterPro" id="IPR035386">
    <property type="entry name" value="Arm-DNA-bind_5"/>
</dbReference>
<keyword evidence="2" id="KW-0229">DNA integration</keyword>
<dbReference type="CDD" id="cd01185">
    <property type="entry name" value="INTN1_C_like"/>
    <property type="match status" value="1"/>
</dbReference>
<sequence length="429" mass="48169">MNTSYERRADRPDAQGRYTIRLVVTFDNQRLRLATKEKCRASEWNDKSGWFRKSFGDLDNATLRLQALRNRVETAYSQLRTKYGTVTAAQLKLALAVAAEAPTPKLTDLFGEYVVAMPGLGFAANTVRAYRSVHNTLTEWIGSREEALLLSDFDMTAYEELLGWLRSVRGLADNSVAGFVKRLKPFLLWARESRGLVLSLELSKLKVEWEQVEKVWLSVDELAAVAAAILPAGLTRVRDAFLFCCYTGLRYSDLHDLHLGNVHDWQGNKVLRLIQTKTRTGVSIYLTPPALALLAKYEGTRVRLLPVMTNQVMNRALKRICRLAGLSALVEVVETMGGRVLKRAVEKWELVTMHTARHTFATQSLMRGMPVEVLQKVLGHANIKTTLLYAKIIEDFQHQTMRRIWEGGNTQTDTTAGDAAPVCAVSLAS</sequence>
<dbReference type="InterPro" id="IPR050090">
    <property type="entry name" value="Tyrosine_recombinase_XerCD"/>
</dbReference>
<dbReference type="GO" id="GO:0003677">
    <property type="term" value="F:DNA binding"/>
    <property type="evidence" value="ECO:0007669"/>
    <property type="project" value="UniProtKB-UniRule"/>
</dbReference>
<dbReference type="InterPro" id="IPR011010">
    <property type="entry name" value="DNA_brk_join_enz"/>
</dbReference>
<reference evidence="8 9" key="1">
    <citation type="submission" date="2019-08" db="EMBL/GenBank/DDBJ databases">
        <authorList>
            <person name="Seo M.-J."/>
        </authorList>
    </citation>
    <scope>NUCLEOTIDE SEQUENCE [LARGE SCALE GENOMIC DNA]</scope>
    <source>
        <strain evidence="8 9">KIGAM108</strain>
    </source>
</reference>
<protein>
    <submittedName>
        <fullName evidence="8">Tyrosine-type recombinase/integrase</fullName>
    </submittedName>
</protein>
<name>A0A5D6VBD6_9BACT</name>
<comment type="caution">
    <text evidence="8">The sequence shown here is derived from an EMBL/GenBank/DDBJ whole genome shotgun (WGS) entry which is preliminary data.</text>
</comment>
<keyword evidence="4" id="KW-0233">DNA recombination</keyword>
<feature type="domain" description="Core-binding (CB)" evidence="7">
    <location>
        <begin position="101"/>
        <end position="191"/>
    </location>
</feature>
<dbReference type="AlphaFoldDB" id="A0A5D6VBD6"/>
<evidence type="ECO:0000259" key="6">
    <source>
        <dbReference type="PROSITE" id="PS51898"/>
    </source>
</evidence>
<feature type="domain" description="Tyr recombinase" evidence="6">
    <location>
        <begin position="212"/>
        <end position="402"/>
    </location>
</feature>
<dbReference type="RefSeq" id="WP_149069856.1">
    <property type="nucleotide sequence ID" value="NZ_VTHL01000003.1"/>
</dbReference>
<evidence type="ECO:0000256" key="5">
    <source>
        <dbReference type="PROSITE-ProRule" id="PRU01248"/>
    </source>
</evidence>
<evidence type="ECO:0000256" key="1">
    <source>
        <dbReference type="ARBA" id="ARBA00008857"/>
    </source>
</evidence>
<organism evidence="8 9">
    <name type="scientific">Hymenobacter lutimineralis</name>
    <dbReference type="NCBI Taxonomy" id="2606448"/>
    <lineage>
        <taxon>Bacteria</taxon>
        <taxon>Pseudomonadati</taxon>
        <taxon>Bacteroidota</taxon>
        <taxon>Cytophagia</taxon>
        <taxon>Cytophagales</taxon>
        <taxon>Hymenobacteraceae</taxon>
        <taxon>Hymenobacter</taxon>
    </lineage>
</organism>
<dbReference type="InterPro" id="IPR013762">
    <property type="entry name" value="Integrase-like_cat_sf"/>
</dbReference>
<dbReference type="SUPFAM" id="SSF56349">
    <property type="entry name" value="DNA breaking-rejoining enzymes"/>
    <property type="match status" value="1"/>
</dbReference>
<dbReference type="Gene3D" id="1.10.443.10">
    <property type="entry name" value="Intergrase catalytic core"/>
    <property type="match status" value="1"/>
</dbReference>
<dbReference type="Proteomes" id="UP000322791">
    <property type="component" value="Unassembled WGS sequence"/>
</dbReference>
<evidence type="ECO:0000313" key="9">
    <source>
        <dbReference type="Proteomes" id="UP000322791"/>
    </source>
</evidence>
<dbReference type="InterPro" id="IPR002104">
    <property type="entry name" value="Integrase_catalytic"/>
</dbReference>
<dbReference type="Pfam" id="PF00589">
    <property type="entry name" value="Phage_integrase"/>
    <property type="match status" value="1"/>
</dbReference>
<gene>
    <name evidence="8" type="ORF">FY528_04790</name>
</gene>
<comment type="similarity">
    <text evidence="1">Belongs to the 'phage' integrase family.</text>
</comment>